<comment type="caution">
    <text evidence="1">The sequence shown here is derived from an EMBL/GenBank/DDBJ whole genome shotgun (WGS) entry which is preliminary data.</text>
</comment>
<name>A0ABX3KZT1_9PAST</name>
<organism evidence="1 2">
    <name type="scientific">Rodentibacter caecimuris</name>
    <dbReference type="NCBI Taxonomy" id="1796644"/>
    <lineage>
        <taxon>Bacteria</taxon>
        <taxon>Pseudomonadati</taxon>
        <taxon>Pseudomonadota</taxon>
        <taxon>Gammaproteobacteria</taxon>
        <taxon>Pasteurellales</taxon>
        <taxon>Pasteurellaceae</taxon>
        <taxon>Rodentibacter</taxon>
    </lineage>
</organism>
<keyword evidence="1" id="KW-0675">Receptor</keyword>
<accession>A0ABX3KZT1</accession>
<proteinExistence type="predicted"/>
<protein>
    <submittedName>
        <fullName evidence="1">Hemin receptor</fullName>
    </submittedName>
</protein>
<dbReference type="EMBL" id="MLAA01000004">
    <property type="protein sequence ID" value="OOF71180.1"/>
    <property type="molecule type" value="Genomic_DNA"/>
</dbReference>
<evidence type="ECO:0000313" key="2">
    <source>
        <dbReference type="Proteomes" id="UP000188820"/>
    </source>
</evidence>
<dbReference type="Proteomes" id="UP000188820">
    <property type="component" value="Unassembled WGS sequence"/>
</dbReference>
<sequence>MKKKLLFLFIFNPILCYSNNYNFITLNDEFDSIGKFTSVTSSSLYLRNSSEFLRRNIFSSEENNYFYGSEKYHVLSIEQGIRYGLTNNINIFGSISGSYSKSSLASSEENGKEKSFNKLSFDVLNIGLSTKISDNKSEWNKSIYFAIDAINKYNNVSFFKNFYFDYIIDKTIDPVVFSLKSGLKYYSTIRKNNQEFKPANEINIKPRVDLLVNSKVSFGIATEIKIKSSEKYNGKVINTSGIENFVSMGMSYNLDLKNRLYLETSFNTTGNSGATLYFNFEKDF</sequence>
<keyword evidence="2" id="KW-1185">Reference proteome</keyword>
<evidence type="ECO:0000313" key="1">
    <source>
        <dbReference type="EMBL" id="OOF71180.1"/>
    </source>
</evidence>
<dbReference type="RefSeq" id="WP_077462389.1">
    <property type="nucleotide sequence ID" value="NZ_MLAA01000004.1"/>
</dbReference>
<gene>
    <name evidence="1" type="ORF">BKG89_01345</name>
</gene>
<reference evidence="1 2" key="1">
    <citation type="submission" date="2016-10" db="EMBL/GenBank/DDBJ databases">
        <title>Rodentibacter gen. nov. and new species.</title>
        <authorList>
            <person name="Christensen H."/>
        </authorList>
    </citation>
    <scope>NUCLEOTIDE SEQUENCE [LARGE SCALE GENOMIC DNA]</scope>
    <source>
        <strain evidence="1 2">1998236014</strain>
    </source>
</reference>